<comment type="caution">
    <text evidence="1">The sequence shown here is derived from an EMBL/GenBank/DDBJ whole genome shotgun (WGS) entry which is preliminary data.</text>
</comment>
<reference evidence="1" key="1">
    <citation type="submission" date="2016-12" db="EMBL/GenBank/DDBJ databases">
        <title>The genomes of Aspergillus section Nigri reveals drivers in fungal speciation.</title>
        <authorList>
            <consortium name="DOE Joint Genome Institute"/>
            <person name="Vesth T.C."/>
            <person name="Nybo J."/>
            <person name="Theobald S."/>
            <person name="Brandl J."/>
            <person name="Frisvad J.C."/>
            <person name="Nielsen K.F."/>
            <person name="Lyhne E.K."/>
            <person name="Kogle M.E."/>
            <person name="Kuo A."/>
            <person name="Riley R."/>
            <person name="Clum A."/>
            <person name="Nolan M."/>
            <person name="Lipzen A."/>
            <person name="Salamov A."/>
            <person name="Henrissat B."/>
            <person name="Wiebenga A."/>
            <person name="De vries R.P."/>
            <person name="Grigoriev I.V."/>
            <person name="Mortensen U.H."/>
            <person name="Andersen M.R."/>
            <person name="Baker S.E."/>
        </authorList>
    </citation>
    <scope>NUCLEOTIDE SEQUENCE</scope>
    <source>
        <strain evidence="1">IBT 28561</strain>
    </source>
</reference>
<evidence type="ECO:0000313" key="1">
    <source>
        <dbReference type="EMBL" id="PKY04155.1"/>
    </source>
</evidence>
<dbReference type="VEuPathDB" id="FungiDB:P168DRAFT_304475"/>
<keyword evidence="2" id="KW-1185">Reference proteome</keyword>
<accession>A0A2I1D2Q3</accession>
<organism evidence="1 2">
    <name type="scientific">Aspergillus campestris (strain IBT 28561)</name>
    <dbReference type="NCBI Taxonomy" id="1392248"/>
    <lineage>
        <taxon>Eukaryota</taxon>
        <taxon>Fungi</taxon>
        <taxon>Dikarya</taxon>
        <taxon>Ascomycota</taxon>
        <taxon>Pezizomycotina</taxon>
        <taxon>Eurotiomycetes</taxon>
        <taxon>Eurotiomycetidae</taxon>
        <taxon>Eurotiales</taxon>
        <taxon>Aspergillaceae</taxon>
        <taxon>Aspergillus</taxon>
        <taxon>Aspergillus subgen. Circumdati</taxon>
    </lineage>
</organism>
<evidence type="ECO:0000313" key="2">
    <source>
        <dbReference type="Proteomes" id="UP000234254"/>
    </source>
</evidence>
<feature type="non-terminal residue" evidence="1">
    <location>
        <position position="188"/>
    </location>
</feature>
<protein>
    <submittedName>
        <fullName evidence="1">Uncharacterized protein</fullName>
    </submittedName>
</protein>
<proteinExistence type="predicted"/>
<dbReference type="RefSeq" id="XP_024692749.1">
    <property type="nucleotide sequence ID" value="XM_024838848.1"/>
</dbReference>
<dbReference type="OrthoDB" id="5421247at2759"/>
<gene>
    <name evidence="1" type="ORF">P168DRAFT_304475</name>
</gene>
<dbReference type="GeneID" id="36546372"/>
<dbReference type="EMBL" id="MSFM01000006">
    <property type="protein sequence ID" value="PKY04155.1"/>
    <property type="molecule type" value="Genomic_DNA"/>
</dbReference>
<sequence length="188" mass="21565">MLQGPLARGDQRLAVIGGFCVQHYLGNHDRETNDLDLMIDLDCPTDEIKIDLVEADPEKFQLRADILYYCSSTRLVQVDLISHQIALPYYRRMLANPLCEGLPAEAIRIGNTQVEHPPFLSVKDMVAIKVYYCGTRSTKEKNDQDARDAWELAARLPRGVTWEPWQHDAFRAGLDDAVYFSRRTRNAW</sequence>
<dbReference type="Proteomes" id="UP000234254">
    <property type="component" value="Unassembled WGS sequence"/>
</dbReference>
<dbReference type="AlphaFoldDB" id="A0A2I1D2Q3"/>
<name>A0A2I1D2Q3_ASPC2</name>